<keyword evidence="2" id="KW-1185">Reference proteome</keyword>
<dbReference type="Proteomes" id="UP000216020">
    <property type="component" value="Unassembled WGS sequence"/>
</dbReference>
<accession>A0A261SMK5</accession>
<sequence>MLTDLVSRALSHLAGSELPSERLKGTFRYAYASDDGKYVAILTHDHTTYVVDLAACRYCAEGGGAPCGFSGHVLEMEGQGKGMRSRPAYAPVFDLDMDADEIDWRQCPESFGRFRSGRVYS</sequence>
<dbReference type="RefSeq" id="WP_094852748.1">
    <property type="nucleotide sequence ID" value="NZ_NEVM01000001.1"/>
</dbReference>
<comment type="caution">
    <text evidence="1">The sequence shown here is derived from an EMBL/GenBank/DDBJ whole genome shotgun (WGS) entry which is preliminary data.</text>
</comment>
<protein>
    <submittedName>
        <fullName evidence="1">Uncharacterized protein</fullName>
    </submittedName>
</protein>
<organism evidence="1 2">
    <name type="scientific">Bordetella genomosp. 10</name>
    <dbReference type="NCBI Taxonomy" id="1416804"/>
    <lineage>
        <taxon>Bacteria</taxon>
        <taxon>Pseudomonadati</taxon>
        <taxon>Pseudomonadota</taxon>
        <taxon>Betaproteobacteria</taxon>
        <taxon>Burkholderiales</taxon>
        <taxon>Alcaligenaceae</taxon>
        <taxon>Bordetella</taxon>
    </lineage>
</organism>
<evidence type="ECO:0000313" key="1">
    <source>
        <dbReference type="EMBL" id="OZI38649.1"/>
    </source>
</evidence>
<dbReference type="AlphaFoldDB" id="A0A261SMK5"/>
<name>A0A261SMK5_9BORD</name>
<dbReference type="OrthoDB" id="8637600at2"/>
<reference evidence="2" key="1">
    <citation type="submission" date="2017-05" db="EMBL/GenBank/DDBJ databases">
        <title>Complete and WGS of Bordetella genogroups.</title>
        <authorList>
            <person name="Spilker T."/>
            <person name="Lipuma J."/>
        </authorList>
    </citation>
    <scope>NUCLEOTIDE SEQUENCE [LARGE SCALE GENOMIC DNA]</scope>
    <source>
        <strain evidence="2">AU16122</strain>
    </source>
</reference>
<proteinExistence type="predicted"/>
<dbReference type="EMBL" id="NEVM01000001">
    <property type="protein sequence ID" value="OZI38649.1"/>
    <property type="molecule type" value="Genomic_DNA"/>
</dbReference>
<gene>
    <name evidence="1" type="ORF">CAL29_06280</name>
</gene>
<evidence type="ECO:0000313" key="2">
    <source>
        <dbReference type="Proteomes" id="UP000216020"/>
    </source>
</evidence>